<gene>
    <name evidence="1" type="ORF">WJU22_16610</name>
</gene>
<evidence type="ECO:0000313" key="1">
    <source>
        <dbReference type="EMBL" id="WZN44518.1"/>
    </source>
</evidence>
<sequence length="115" mass="12725">MMLIVGLVCSSAKYQSIEGINDTTAKSELQMSRQAVLTVNLKHFADMIWGTLNFDSSVMEKRIPGSNRNGFIQAGKQDYAFEVEPSTDRVFVTFTNEAHPLVILIFAATLLALLP</sequence>
<accession>A0ABZ2YXG3</accession>
<organism evidence="1 2">
    <name type="scientific">Chitinophaga caseinilytica</name>
    <dbReference type="NCBI Taxonomy" id="2267521"/>
    <lineage>
        <taxon>Bacteria</taxon>
        <taxon>Pseudomonadati</taxon>
        <taxon>Bacteroidota</taxon>
        <taxon>Chitinophagia</taxon>
        <taxon>Chitinophagales</taxon>
        <taxon>Chitinophagaceae</taxon>
        <taxon>Chitinophaga</taxon>
    </lineage>
</organism>
<dbReference type="EMBL" id="CP150096">
    <property type="protein sequence ID" value="WZN44518.1"/>
    <property type="molecule type" value="Genomic_DNA"/>
</dbReference>
<keyword evidence="2" id="KW-1185">Reference proteome</keyword>
<name>A0ABZ2YXG3_9BACT</name>
<dbReference type="Proteomes" id="UP001449657">
    <property type="component" value="Chromosome"/>
</dbReference>
<evidence type="ECO:0000313" key="2">
    <source>
        <dbReference type="Proteomes" id="UP001449657"/>
    </source>
</evidence>
<dbReference type="RefSeq" id="WP_341839298.1">
    <property type="nucleotide sequence ID" value="NZ_CP149792.1"/>
</dbReference>
<protein>
    <submittedName>
        <fullName evidence="1">Uncharacterized protein</fullName>
    </submittedName>
</protein>
<proteinExistence type="predicted"/>
<reference evidence="1 2" key="1">
    <citation type="submission" date="2024-03" db="EMBL/GenBank/DDBJ databases">
        <title>Chitinophaga caseinilytica sp. nov., a casein hydrolysing bacterium isolated from forest soil.</title>
        <authorList>
            <person name="Lee D.S."/>
            <person name="Han D.M."/>
            <person name="Baek J.H."/>
            <person name="Choi D.G."/>
            <person name="Jeon J.H."/>
            <person name="Jeon C.O."/>
        </authorList>
    </citation>
    <scope>NUCLEOTIDE SEQUENCE [LARGE SCALE GENOMIC DNA]</scope>
    <source>
        <strain evidence="1 2">KACC 19118</strain>
    </source>
</reference>